<dbReference type="AlphaFoldDB" id="A0A9W7HML3"/>
<dbReference type="Proteomes" id="UP001165190">
    <property type="component" value="Unassembled WGS sequence"/>
</dbReference>
<evidence type="ECO:0000313" key="1">
    <source>
        <dbReference type="EMBL" id="GMI80610.1"/>
    </source>
</evidence>
<sequence>MEETSFTMAPPVFNGQNYQTSAIRMNIYMQALDVWDGVEEDYVITLLLANPTVAQMKNHSEKKTRKAKARSCMLKSGSILKDNMKRTKEQRT</sequence>
<reference evidence="1" key="1">
    <citation type="submission" date="2023-05" db="EMBL/GenBank/DDBJ databases">
        <title>Genome and transcriptome analyses reveal genes involved in the formation of fine ridges on petal epidermal cells in Hibiscus trionum.</title>
        <authorList>
            <person name="Koshimizu S."/>
            <person name="Masuda S."/>
            <person name="Ishii T."/>
            <person name="Shirasu K."/>
            <person name="Hoshino A."/>
            <person name="Arita M."/>
        </authorList>
    </citation>
    <scope>NUCLEOTIDE SEQUENCE</scope>
    <source>
        <strain evidence="1">Hamamatsu line</strain>
    </source>
</reference>
<dbReference type="PANTHER" id="PTHR35317:SF11">
    <property type="entry name" value="CCHC-TYPE DOMAIN-CONTAINING PROTEIN"/>
    <property type="match status" value="1"/>
</dbReference>
<dbReference type="EMBL" id="BSYR01000017">
    <property type="protein sequence ID" value="GMI80610.1"/>
    <property type="molecule type" value="Genomic_DNA"/>
</dbReference>
<keyword evidence="2" id="KW-1185">Reference proteome</keyword>
<comment type="caution">
    <text evidence="1">The sequence shown here is derived from an EMBL/GenBank/DDBJ whole genome shotgun (WGS) entry which is preliminary data.</text>
</comment>
<accession>A0A9W7HML3</accession>
<dbReference type="OrthoDB" id="981249at2759"/>
<gene>
    <name evidence="1" type="ORF">HRI_001730300</name>
</gene>
<name>A0A9W7HML3_HIBTR</name>
<evidence type="ECO:0000313" key="2">
    <source>
        <dbReference type="Proteomes" id="UP001165190"/>
    </source>
</evidence>
<dbReference type="PANTHER" id="PTHR35317">
    <property type="entry name" value="OS04G0629600 PROTEIN"/>
    <property type="match status" value="1"/>
</dbReference>
<organism evidence="1 2">
    <name type="scientific">Hibiscus trionum</name>
    <name type="common">Flower of an hour</name>
    <dbReference type="NCBI Taxonomy" id="183268"/>
    <lineage>
        <taxon>Eukaryota</taxon>
        <taxon>Viridiplantae</taxon>
        <taxon>Streptophyta</taxon>
        <taxon>Embryophyta</taxon>
        <taxon>Tracheophyta</taxon>
        <taxon>Spermatophyta</taxon>
        <taxon>Magnoliopsida</taxon>
        <taxon>eudicotyledons</taxon>
        <taxon>Gunneridae</taxon>
        <taxon>Pentapetalae</taxon>
        <taxon>rosids</taxon>
        <taxon>malvids</taxon>
        <taxon>Malvales</taxon>
        <taxon>Malvaceae</taxon>
        <taxon>Malvoideae</taxon>
        <taxon>Hibiscus</taxon>
    </lineage>
</organism>
<proteinExistence type="predicted"/>
<protein>
    <submittedName>
        <fullName evidence="1">Uncharacterized protein</fullName>
    </submittedName>
</protein>